<keyword evidence="2" id="KW-1185">Reference proteome</keyword>
<proteinExistence type="predicted"/>
<dbReference type="GO" id="GO:0019441">
    <property type="term" value="P:L-tryptophan catabolic process to kynurenine"/>
    <property type="evidence" value="ECO:0007669"/>
    <property type="project" value="InterPro"/>
</dbReference>
<dbReference type="PANTHER" id="PTHR31118">
    <property type="entry name" value="CYCLASE-LIKE PROTEIN 2"/>
    <property type="match status" value="1"/>
</dbReference>
<dbReference type="InterPro" id="IPR007325">
    <property type="entry name" value="KFase/CYL"/>
</dbReference>
<dbReference type="InterPro" id="IPR037175">
    <property type="entry name" value="KFase_sf"/>
</dbReference>
<dbReference type="GO" id="GO:0004061">
    <property type="term" value="F:arylformamidase activity"/>
    <property type="evidence" value="ECO:0007669"/>
    <property type="project" value="InterPro"/>
</dbReference>
<protein>
    <submittedName>
        <fullName evidence="1">Cyclase</fullName>
    </submittedName>
</protein>
<evidence type="ECO:0000313" key="1">
    <source>
        <dbReference type="EMBL" id="PAV03148.1"/>
    </source>
</evidence>
<dbReference type="Proteomes" id="UP000217784">
    <property type="component" value="Unassembled WGS sequence"/>
</dbReference>
<comment type="caution">
    <text evidence="1">The sequence shown here is derived from an EMBL/GenBank/DDBJ whole genome shotgun (WGS) entry which is preliminary data.</text>
</comment>
<dbReference type="Gene3D" id="3.50.30.50">
    <property type="entry name" value="Putative cyclase"/>
    <property type="match status" value="1"/>
</dbReference>
<dbReference type="AlphaFoldDB" id="A0A2A2H175"/>
<sequence length="224" mass="25159">MGYITLSYALEETSPVHIGLKEPEMVRSNQIVDGKGYNTYLINVENHSGTHVDAPGHFLEDGRIISDYNQDELVFNSPIIVDIPKGPNELMKIWDVSKIDFNNADCILFRTGFEKFHENDPEKYLTQNPGISPEVVYFIRKNLKNVRCIGIDCVSMSSYQNPQSGKEAHVNAFKKSKDFGEPLLLIEDMKLGNVKNGDLESIIVVPWQIKGIDSAPCTVVAKLK</sequence>
<dbReference type="OrthoDB" id="9014at2157"/>
<dbReference type="EMBL" id="LMVM01000040">
    <property type="protein sequence ID" value="PAV03148.1"/>
    <property type="molecule type" value="Genomic_DNA"/>
</dbReference>
<gene>
    <name evidence="1" type="ORF">ASJ80_07725</name>
</gene>
<dbReference type="SUPFAM" id="SSF102198">
    <property type="entry name" value="Putative cyclase"/>
    <property type="match status" value="1"/>
</dbReference>
<reference evidence="1 2" key="1">
    <citation type="journal article" date="2017" name="BMC Genomics">
        <title>Genomic analysis of methanogenic archaea reveals a shift towards energy conservation.</title>
        <authorList>
            <person name="Gilmore S.P."/>
            <person name="Henske J.K."/>
            <person name="Sexton J.A."/>
            <person name="Solomon K.V."/>
            <person name="Seppala S."/>
            <person name="Yoo J.I."/>
            <person name="Huyett L.M."/>
            <person name="Pressman A."/>
            <person name="Cogan J.Z."/>
            <person name="Kivenson V."/>
            <person name="Peng X."/>
            <person name="Tan Y."/>
            <person name="Valentine D.L."/>
            <person name="O'Malley M.A."/>
        </authorList>
    </citation>
    <scope>NUCLEOTIDE SEQUENCE [LARGE SCALE GENOMIC DNA]</scope>
    <source>
        <strain evidence="1 2">M.o.H.</strain>
    </source>
</reference>
<accession>A0A2A2H175</accession>
<dbReference type="PANTHER" id="PTHR31118:SF32">
    <property type="entry name" value="KYNURENINE FORMAMIDASE"/>
    <property type="match status" value="1"/>
</dbReference>
<organism evidence="1 2">
    <name type="scientific">Methanobacterium bryantii</name>
    <dbReference type="NCBI Taxonomy" id="2161"/>
    <lineage>
        <taxon>Archaea</taxon>
        <taxon>Methanobacteriati</taxon>
        <taxon>Methanobacteriota</taxon>
        <taxon>Methanomada group</taxon>
        <taxon>Methanobacteria</taxon>
        <taxon>Methanobacteriales</taxon>
        <taxon>Methanobacteriaceae</taxon>
        <taxon>Methanobacterium</taxon>
    </lineage>
</organism>
<evidence type="ECO:0000313" key="2">
    <source>
        <dbReference type="Proteomes" id="UP000217784"/>
    </source>
</evidence>
<dbReference type="Pfam" id="PF04199">
    <property type="entry name" value="Cyclase"/>
    <property type="match status" value="1"/>
</dbReference>
<dbReference type="RefSeq" id="WP_069584012.1">
    <property type="nucleotide sequence ID" value="NZ_LMVM01000040.1"/>
</dbReference>
<name>A0A2A2H175_METBR</name>